<evidence type="ECO:0000256" key="1">
    <source>
        <dbReference type="ARBA" id="ARBA00022614"/>
    </source>
</evidence>
<dbReference type="PANTHER" id="PTHR46652:SF3">
    <property type="entry name" value="LEUCINE-RICH REPEAT-CONTAINING PROTEIN 9"/>
    <property type="match status" value="1"/>
</dbReference>
<dbReference type="Proteomes" id="UP000281594">
    <property type="component" value="Unassembled WGS sequence"/>
</dbReference>
<dbReference type="InterPro" id="IPR050836">
    <property type="entry name" value="SDS22/Internalin_LRR"/>
</dbReference>
<dbReference type="InterPro" id="IPR032675">
    <property type="entry name" value="LRR_dom_sf"/>
</dbReference>
<dbReference type="RefSeq" id="WP_020867344.1">
    <property type="nucleotide sequence ID" value="NC_022785.1"/>
</dbReference>
<comment type="caution">
    <text evidence="3">The sequence shown here is derived from an EMBL/GenBank/DDBJ whole genome shotgun (WGS) entry which is preliminary data.</text>
</comment>
<accession>A0A0A0NHU2</accession>
<evidence type="ECO:0000313" key="4">
    <source>
        <dbReference type="Proteomes" id="UP000281594"/>
    </source>
</evidence>
<dbReference type="HOGENOM" id="CLU_821164_0_0_11"/>
<name>A0A0A0NHU2_STRRN</name>
<keyword evidence="1" id="KW-0433">Leucine-rich repeat</keyword>
<dbReference type="AlphaFoldDB" id="A0A0A0NHU2"/>
<dbReference type="SUPFAM" id="SSF52058">
    <property type="entry name" value="L domain-like"/>
    <property type="match status" value="1"/>
</dbReference>
<proteinExistence type="predicted"/>
<evidence type="ECO:0000256" key="2">
    <source>
        <dbReference type="ARBA" id="ARBA00022737"/>
    </source>
</evidence>
<evidence type="ECO:0000313" key="3">
    <source>
        <dbReference type="EMBL" id="RLV73925.1"/>
    </source>
</evidence>
<dbReference type="EMBL" id="QYCY01000002">
    <property type="protein sequence ID" value="RLV73925.1"/>
    <property type="molecule type" value="Genomic_DNA"/>
</dbReference>
<gene>
    <name evidence="3" type="ORF">D3C57_131905</name>
</gene>
<dbReference type="Gene3D" id="3.80.10.10">
    <property type="entry name" value="Ribonuclease Inhibitor"/>
    <property type="match status" value="1"/>
</dbReference>
<protein>
    <recommendedName>
        <fullName evidence="5">Leucine-rich repeat domain-containing protein</fullName>
    </recommendedName>
</protein>
<dbReference type="KEGG" id="src:M271_11705"/>
<organism evidence="3 4">
    <name type="scientific">Streptomyces rapamycinicus (strain ATCC 29253 / DSM 41530 / NRRL 5491 / AYB-994)</name>
    <name type="common">Streptomyces hygroscopicus (strain ATCC 29253)</name>
    <dbReference type="NCBI Taxonomy" id="1343740"/>
    <lineage>
        <taxon>Bacteria</taxon>
        <taxon>Bacillati</taxon>
        <taxon>Actinomycetota</taxon>
        <taxon>Actinomycetes</taxon>
        <taxon>Kitasatosporales</taxon>
        <taxon>Streptomycetaceae</taxon>
        <taxon>Streptomyces</taxon>
        <taxon>Streptomyces violaceusniger group</taxon>
    </lineage>
</organism>
<keyword evidence="2" id="KW-0677">Repeat</keyword>
<dbReference type="eggNOG" id="COG4886">
    <property type="taxonomic scope" value="Bacteria"/>
</dbReference>
<dbReference type="PANTHER" id="PTHR46652">
    <property type="entry name" value="LEUCINE-RICH REPEAT AND IQ DOMAIN-CONTAINING PROTEIN 1-RELATED"/>
    <property type="match status" value="1"/>
</dbReference>
<reference evidence="3 4" key="1">
    <citation type="journal article" date="2018" name="J. Biol. Chem.">
        <title>Discovery of the actinoplanic acid pathway in Streptomyces rapamycinicus reveals a genetically conserved synergism with rapamycin.</title>
        <authorList>
            <person name="Mrak P."/>
            <person name="Krastel P."/>
            <person name="Pivk Lukancic P."/>
            <person name="Tao J."/>
            <person name="Pistorius D."/>
            <person name="Moore C.M."/>
        </authorList>
    </citation>
    <scope>NUCLEOTIDE SEQUENCE [LARGE SCALE GENOMIC DNA]</scope>
    <source>
        <strain evidence="3 4">NRRL 5491</strain>
    </source>
</reference>
<sequence length="338" mass="36779">MIDVHSSEILLRLWPKAADPDGFCAGLIVPAFARENRTSLRLRRMTSLTGLRHLTTLRALHIDRGKEITDLTEVGELTRLTDLDLNGCAGIEDLTPIGRLTELTRLDLHRCRAVSDIAPLLTLGRLRELDLSMTKVRSADGFGTAFPALETLPPRGCRSSKDASRLSGLTRLTHLDLGWTGIRDLTGLRDVPAVTHLDLRGRGHLRDLTGIDALPALTGLTLDDCPRVADIPAGPVVDLNLKGVDRRDLSPLAGHRNLRGLRLWMPELKDIGTLSGLPGPTDVHLLECRALEDVSPLLDLPSLATATLPHSMAWEAYYGRPVPVHTALTERGVAVSGV</sequence>
<evidence type="ECO:0008006" key="5">
    <source>
        <dbReference type="Google" id="ProtNLM"/>
    </source>
</evidence>